<feature type="signal peptide" evidence="1">
    <location>
        <begin position="1"/>
        <end position="23"/>
    </location>
</feature>
<dbReference type="AlphaFoldDB" id="A0A5C3KK08"/>
<sequence>MRPKHPISLLHILKLLLQGALKGLKVPVLAIVHFLQRIRCSSSFFHSQGPPVQFFRRGEDEAGVDSGFRKHSPRDSRGPEDAFISTLDIDLVMPSGILQDERDGAYIEREESQYSACGPGDAFISTLDIYPIMPSGILRDERDGAYIEPEESQYSVKSMQINFNNEPALPEGWTKMVQPEGFPFFWHEQNRIITDSWIYEADIHGRLMGYIENIQADTRARDLLQTKDVNLVLQIVLVENIWRCEYYFVNHSTRTIFWIEEFDISRFITEVKGKIQSSHIKVFMENEYWHHWSLYPNLCRVTSEVMTLTENALRDAITDMVTSDYSTVGVSLERLKEHLALVQDTKAALPPGYLENKSMVGARYCETEVSTWCIGRIMKSIGRFLNFYGQRVCRLSTHTSVYRNHGPKTAIETSMRFRFLSPALFYAPDVYYSLMENMWVDKLTVLELWKKLFAQLQKDWRDHLIHASLLLTSNIAFLSISNVTKEDDKMQGTLIQIPSYVSTISSIGSIILGLLLIRQHELMNPATAADIHKFIKKRYHENRGFEPLAIVYSLPYALLMWG</sequence>
<evidence type="ECO:0000313" key="3">
    <source>
        <dbReference type="Proteomes" id="UP000307440"/>
    </source>
</evidence>
<organism evidence="2 3">
    <name type="scientific">Coprinopsis marcescibilis</name>
    <name type="common">Agaric fungus</name>
    <name type="synonym">Psathyrella marcescibilis</name>
    <dbReference type="NCBI Taxonomy" id="230819"/>
    <lineage>
        <taxon>Eukaryota</taxon>
        <taxon>Fungi</taxon>
        <taxon>Dikarya</taxon>
        <taxon>Basidiomycota</taxon>
        <taxon>Agaricomycotina</taxon>
        <taxon>Agaricomycetes</taxon>
        <taxon>Agaricomycetidae</taxon>
        <taxon>Agaricales</taxon>
        <taxon>Agaricineae</taxon>
        <taxon>Psathyrellaceae</taxon>
        <taxon>Coprinopsis</taxon>
    </lineage>
</organism>
<proteinExistence type="predicted"/>
<keyword evidence="1" id="KW-0732">Signal</keyword>
<dbReference type="EMBL" id="ML210295">
    <property type="protein sequence ID" value="TFK20560.1"/>
    <property type="molecule type" value="Genomic_DNA"/>
</dbReference>
<keyword evidence="3" id="KW-1185">Reference proteome</keyword>
<dbReference type="Proteomes" id="UP000307440">
    <property type="component" value="Unassembled WGS sequence"/>
</dbReference>
<protein>
    <recommendedName>
        <fullName evidence="4">WW domain-containing protein</fullName>
    </recommendedName>
</protein>
<evidence type="ECO:0000256" key="1">
    <source>
        <dbReference type="SAM" id="SignalP"/>
    </source>
</evidence>
<gene>
    <name evidence="2" type="ORF">FA15DRAFT_759286</name>
</gene>
<dbReference type="OrthoDB" id="2657661at2759"/>
<feature type="chain" id="PRO_5022915430" description="WW domain-containing protein" evidence="1">
    <location>
        <begin position="24"/>
        <end position="562"/>
    </location>
</feature>
<name>A0A5C3KK08_COPMA</name>
<evidence type="ECO:0008006" key="4">
    <source>
        <dbReference type="Google" id="ProtNLM"/>
    </source>
</evidence>
<evidence type="ECO:0000313" key="2">
    <source>
        <dbReference type="EMBL" id="TFK20560.1"/>
    </source>
</evidence>
<accession>A0A5C3KK08</accession>
<reference evidence="2 3" key="1">
    <citation type="journal article" date="2019" name="Nat. Ecol. Evol.">
        <title>Megaphylogeny resolves global patterns of mushroom evolution.</title>
        <authorList>
            <person name="Varga T."/>
            <person name="Krizsan K."/>
            <person name="Foldi C."/>
            <person name="Dima B."/>
            <person name="Sanchez-Garcia M."/>
            <person name="Sanchez-Ramirez S."/>
            <person name="Szollosi G.J."/>
            <person name="Szarkandi J.G."/>
            <person name="Papp V."/>
            <person name="Albert L."/>
            <person name="Andreopoulos W."/>
            <person name="Angelini C."/>
            <person name="Antonin V."/>
            <person name="Barry K.W."/>
            <person name="Bougher N.L."/>
            <person name="Buchanan P."/>
            <person name="Buyck B."/>
            <person name="Bense V."/>
            <person name="Catcheside P."/>
            <person name="Chovatia M."/>
            <person name="Cooper J."/>
            <person name="Damon W."/>
            <person name="Desjardin D."/>
            <person name="Finy P."/>
            <person name="Geml J."/>
            <person name="Haridas S."/>
            <person name="Hughes K."/>
            <person name="Justo A."/>
            <person name="Karasinski D."/>
            <person name="Kautmanova I."/>
            <person name="Kiss B."/>
            <person name="Kocsube S."/>
            <person name="Kotiranta H."/>
            <person name="LaButti K.M."/>
            <person name="Lechner B.E."/>
            <person name="Liimatainen K."/>
            <person name="Lipzen A."/>
            <person name="Lukacs Z."/>
            <person name="Mihaltcheva S."/>
            <person name="Morgado L.N."/>
            <person name="Niskanen T."/>
            <person name="Noordeloos M.E."/>
            <person name="Ohm R.A."/>
            <person name="Ortiz-Santana B."/>
            <person name="Ovrebo C."/>
            <person name="Racz N."/>
            <person name="Riley R."/>
            <person name="Savchenko A."/>
            <person name="Shiryaev A."/>
            <person name="Soop K."/>
            <person name="Spirin V."/>
            <person name="Szebenyi C."/>
            <person name="Tomsovsky M."/>
            <person name="Tulloss R.E."/>
            <person name="Uehling J."/>
            <person name="Grigoriev I.V."/>
            <person name="Vagvolgyi C."/>
            <person name="Papp T."/>
            <person name="Martin F.M."/>
            <person name="Miettinen O."/>
            <person name="Hibbett D.S."/>
            <person name="Nagy L.G."/>
        </authorList>
    </citation>
    <scope>NUCLEOTIDE SEQUENCE [LARGE SCALE GENOMIC DNA]</scope>
    <source>
        <strain evidence="2 3">CBS 121175</strain>
    </source>
</reference>